<dbReference type="AlphaFoldDB" id="A0A8H6JE74"/>
<accession>A0A8H6JE74</accession>
<keyword evidence="1" id="KW-1133">Transmembrane helix</keyword>
<evidence type="ECO:0000256" key="1">
    <source>
        <dbReference type="SAM" id="Phobius"/>
    </source>
</evidence>
<comment type="caution">
    <text evidence="2">The sequence shown here is derived from an EMBL/GenBank/DDBJ whole genome shotgun (WGS) entry which is preliminary data.</text>
</comment>
<dbReference type="Proteomes" id="UP000652219">
    <property type="component" value="Unassembled WGS sequence"/>
</dbReference>
<evidence type="ECO:0000313" key="3">
    <source>
        <dbReference type="Proteomes" id="UP000652219"/>
    </source>
</evidence>
<evidence type="ECO:0000313" key="2">
    <source>
        <dbReference type="EMBL" id="KAF6811452.1"/>
    </source>
</evidence>
<reference evidence="2 3" key="1">
    <citation type="journal article" date="2020" name="Phytopathology">
        <title>Genome Sequence Resources of Colletotrichum truncatum, C. plurivorum, C. musicola, and C. sojae: Four Species Pathogenic to Soybean (Glycine max).</title>
        <authorList>
            <person name="Rogerio F."/>
            <person name="Boufleur T.R."/>
            <person name="Ciampi-Guillardi M."/>
            <person name="Sukno S.A."/>
            <person name="Thon M.R."/>
            <person name="Massola Junior N.S."/>
            <person name="Baroncelli R."/>
        </authorList>
    </citation>
    <scope>NUCLEOTIDE SEQUENCE [LARGE SCALE GENOMIC DNA]</scope>
    <source>
        <strain evidence="2 3">LFN0009</strain>
    </source>
</reference>
<gene>
    <name evidence="2" type="ORF">CSOJ01_05744</name>
</gene>
<dbReference type="EMBL" id="WIGN01000074">
    <property type="protein sequence ID" value="KAF6811452.1"/>
    <property type="molecule type" value="Genomic_DNA"/>
</dbReference>
<sequence length="117" mass="12304">MAGGSTSTGLSVAALGSSAGLSVVGVAFGSMQIRNAHKKRRIIEEHMNLRYQARARTRCRDVVFGTTLSGAVFVATLGLVEVIPGAECFIEQVVEKTVVHGVLDVAAEEIDEECAGK</sequence>
<keyword evidence="1" id="KW-0812">Transmembrane</keyword>
<name>A0A8H6JE74_9PEZI</name>
<protein>
    <submittedName>
        <fullName evidence="2">Uncharacterized protein</fullName>
    </submittedName>
</protein>
<proteinExistence type="predicted"/>
<feature type="transmembrane region" description="Helical" evidence="1">
    <location>
        <begin position="12"/>
        <end position="31"/>
    </location>
</feature>
<keyword evidence="3" id="KW-1185">Reference proteome</keyword>
<organism evidence="2 3">
    <name type="scientific">Colletotrichum sojae</name>
    <dbReference type="NCBI Taxonomy" id="2175907"/>
    <lineage>
        <taxon>Eukaryota</taxon>
        <taxon>Fungi</taxon>
        <taxon>Dikarya</taxon>
        <taxon>Ascomycota</taxon>
        <taxon>Pezizomycotina</taxon>
        <taxon>Sordariomycetes</taxon>
        <taxon>Hypocreomycetidae</taxon>
        <taxon>Glomerellales</taxon>
        <taxon>Glomerellaceae</taxon>
        <taxon>Colletotrichum</taxon>
        <taxon>Colletotrichum orchidearum species complex</taxon>
    </lineage>
</organism>
<keyword evidence="1" id="KW-0472">Membrane</keyword>